<dbReference type="Proteomes" id="UP000321456">
    <property type="component" value="Unassembled WGS sequence"/>
</dbReference>
<dbReference type="RefSeq" id="WP_147743940.1">
    <property type="nucleotide sequence ID" value="NZ_VRUR01000002.1"/>
</dbReference>
<name>A0A5C8V1H2_9FLAO</name>
<evidence type="ECO:0000313" key="1">
    <source>
        <dbReference type="EMBL" id="TXN35206.1"/>
    </source>
</evidence>
<accession>A0A5C8V1H2</accession>
<protein>
    <submittedName>
        <fullName evidence="1">Uncharacterized protein</fullName>
    </submittedName>
</protein>
<dbReference type="InterPro" id="IPR048012">
    <property type="entry name" value="BfmA-like_N"/>
</dbReference>
<dbReference type="EMBL" id="VRUR01000002">
    <property type="protein sequence ID" value="TXN35206.1"/>
    <property type="molecule type" value="Genomic_DNA"/>
</dbReference>
<gene>
    <name evidence="1" type="ORF">FVB32_11495</name>
</gene>
<reference evidence="1 2" key="1">
    <citation type="submission" date="2019-08" db="EMBL/GenBank/DDBJ databases">
        <title>Professor.</title>
        <authorList>
            <person name="Park J.S."/>
        </authorList>
    </citation>
    <scope>NUCLEOTIDE SEQUENCE [LARGE SCALE GENOMIC DNA]</scope>
    <source>
        <strain evidence="1 2">176CP5-101</strain>
    </source>
</reference>
<dbReference type="AlphaFoldDB" id="A0A5C8V1H2"/>
<proteinExistence type="predicted"/>
<evidence type="ECO:0000313" key="2">
    <source>
        <dbReference type="Proteomes" id="UP000321456"/>
    </source>
</evidence>
<keyword evidence="2" id="KW-1185">Reference proteome</keyword>
<dbReference type="NCBIfam" id="NF041200">
    <property type="entry name" value="mob_BfmA_Nterm"/>
    <property type="match status" value="1"/>
</dbReference>
<comment type="caution">
    <text evidence="1">The sequence shown here is derived from an EMBL/GenBank/DDBJ whole genome shotgun (WGS) entry which is preliminary data.</text>
</comment>
<organism evidence="1 2">
    <name type="scientific">Flagellimonas hymeniacidonis</name>
    <dbReference type="NCBI Taxonomy" id="2603628"/>
    <lineage>
        <taxon>Bacteria</taxon>
        <taxon>Pseudomonadati</taxon>
        <taxon>Bacteroidota</taxon>
        <taxon>Flavobacteriia</taxon>
        <taxon>Flavobacteriales</taxon>
        <taxon>Flavobacteriaceae</taxon>
        <taxon>Flagellimonas</taxon>
    </lineage>
</organism>
<sequence length="183" mass="22143">MDRFGTIRLHHRTIKRFRRFSRKMTKSYSETLESIMDFFEWHGISSESRFPKRVDEDGEKTRKRINALIAIVRDIEKTQTLPTNEMLLALFGHHEIVKKSKEPIREETKFKKLTREEWNKLEKKVSKIEYEFLEQDYKTATRTALHFLERVEWVKPRFGSPYYKVDTDAGELHVLKKRFRDGF</sequence>